<comment type="caution">
    <text evidence="9">The sequence shown here is derived from an EMBL/GenBank/DDBJ whole genome shotgun (WGS) entry which is preliminary data.</text>
</comment>
<dbReference type="FunFam" id="1.10.3470.10:FF:000001">
    <property type="entry name" value="Vitamin B12 ABC transporter permease BtuC"/>
    <property type="match status" value="1"/>
</dbReference>
<evidence type="ECO:0000256" key="1">
    <source>
        <dbReference type="ARBA" id="ARBA00004651"/>
    </source>
</evidence>
<feature type="transmembrane region" description="Helical" evidence="8">
    <location>
        <begin position="244"/>
        <end position="273"/>
    </location>
</feature>
<dbReference type="PANTHER" id="PTHR30472:SF67">
    <property type="entry name" value="PERMEASE OF ABC TRANSPORTER-RELATED"/>
    <property type="match status" value="1"/>
</dbReference>
<feature type="transmembrane region" description="Helical" evidence="8">
    <location>
        <begin position="65"/>
        <end position="86"/>
    </location>
</feature>
<dbReference type="Gene3D" id="1.10.3470.10">
    <property type="entry name" value="ABC transporter involved in vitamin B12 uptake, BtuC"/>
    <property type="match status" value="1"/>
</dbReference>
<proteinExistence type="inferred from homology"/>
<dbReference type="OrthoDB" id="9811721at2"/>
<reference evidence="9 10" key="1">
    <citation type="submission" date="2018-06" db="EMBL/GenBank/DDBJ databases">
        <title>Paenibacillus imtechensis sp. nov.</title>
        <authorList>
            <person name="Pinnaka A.K."/>
            <person name="Singh H."/>
            <person name="Kaur M."/>
        </authorList>
    </citation>
    <scope>NUCLEOTIDE SEQUENCE [LARGE SCALE GENOMIC DNA]</scope>
    <source>
        <strain evidence="9 10">SMB1</strain>
    </source>
</reference>
<evidence type="ECO:0000256" key="4">
    <source>
        <dbReference type="ARBA" id="ARBA00022475"/>
    </source>
</evidence>
<dbReference type="GO" id="GO:0033214">
    <property type="term" value="P:siderophore-iron import into cell"/>
    <property type="evidence" value="ECO:0007669"/>
    <property type="project" value="TreeGrafter"/>
</dbReference>
<keyword evidence="7 8" id="KW-0472">Membrane</keyword>
<accession>A0A2W1M0C3</accession>
<keyword evidence="3" id="KW-0813">Transport</keyword>
<keyword evidence="4" id="KW-1003">Cell membrane</keyword>
<evidence type="ECO:0000256" key="2">
    <source>
        <dbReference type="ARBA" id="ARBA00007935"/>
    </source>
</evidence>
<feature type="transmembrane region" description="Helical" evidence="8">
    <location>
        <begin position="121"/>
        <end position="141"/>
    </location>
</feature>
<evidence type="ECO:0000256" key="5">
    <source>
        <dbReference type="ARBA" id="ARBA00022692"/>
    </source>
</evidence>
<evidence type="ECO:0000313" key="10">
    <source>
        <dbReference type="Proteomes" id="UP000249522"/>
    </source>
</evidence>
<gene>
    <name evidence="9" type="ORF">DNH61_04030</name>
</gene>
<evidence type="ECO:0000256" key="6">
    <source>
        <dbReference type="ARBA" id="ARBA00022989"/>
    </source>
</evidence>
<dbReference type="PANTHER" id="PTHR30472">
    <property type="entry name" value="FERRIC ENTEROBACTIN TRANSPORT SYSTEM PERMEASE PROTEIN"/>
    <property type="match status" value="1"/>
</dbReference>
<dbReference type="InterPro" id="IPR037294">
    <property type="entry name" value="ABC_BtuC-like"/>
</dbReference>
<dbReference type="SUPFAM" id="SSF81345">
    <property type="entry name" value="ABC transporter involved in vitamin B12 uptake, BtuC"/>
    <property type="match status" value="1"/>
</dbReference>
<feature type="transmembrane region" description="Helical" evidence="8">
    <location>
        <begin position="315"/>
        <end position="332"/>
    </location>
</feature>
<dbReference type="AlphaFoldDB" id="A0A2W1M0C3"/>
<organism evidence="9 10">
    <name type="scientific">Paenibacillus sambharensis</name>
    <dbReference type="NCBI Taxonomy" id="1803190"/>
    <lineage>
        <taxon>Bacteria</taxon>
        <taxon>Bacillati</taxon>
        <taxon>Bacillota</taxon>
        <taxon>Bacilli</taxon>
        <taxon>Bacillales</taxon>
        <taxon>Paenibacillaceae</taxon>
        <taxon>Paenibacillus</taxon>
    </lineage>
</organism>
<keyword evidence="6 8" id="KW-1133">Transmembrane helix</keyword>
<keyword evidence="5 8" id="KW-0812">Transmembrane</keyword>
<evidence type="ECO:0000256" key="7">
    <source>
        <dbReference type="ARBA" id="ARBA00023136"/>
    </source>
</evidence>
<sequence>MLPIIVALILLLGASMTFAVMTGPVSIHPAAVWKIVFYHTFGSNMQVDWSSAEGNIVWNLRLPRVIMGTIVGAGLAITGTAIQALVRNSLADPYILGVSSGASVGATLVIVFGVFSFLGHYAIMISAFTGSILSIILVFFLSQVSGKISTIRLLLAGIAVSMILSAITSFIVISSPQEEGVRNALFWMMGSLSGTRWEYLPIPAAAVMVGLLLLWSQYRALNILLMGEEAAVTMGIPIEAYRKFLILVTALITGVLVSFCGAIGFIGLMVPHIVRLLMGSDHKRVLPVSALTGAIIMIWADICAREIISPEEMPIGIVTALCGGPFFLWLLRRSSYSFGGGR</sequence>
<dbReference type="GO" id="GO:0022857">
    <property type="term" value="F:transmembrane transporter activity"/>
    <property type="evidence" value="ECO:0007669"/>
    <property type="project" value="InterPro"/>
</dbReference>
<evidence type="ECO:0000256" key="8">
    <source>
        <dbReference type="SAM" id="Phobius"/>
    </source>
</evidence>
<keyword evidence="10" id="KW-1185">Reference proteome</keyword>
<evidence type="ECO:0000256" key="3">
    <source>
        <dbReference type="ARBA" id="ARBA00022448"/>
    </source>
</evidence>
<evidence type="ECO:0000313" key="9">
    <source>
        <dbReference type="EMBL" id="PZD97177.1"/>
    </source>
</evidence>
<dbReference type="EMBL" id="QKRB01000031">
    <property type="protein sequence ID" value="PZD97177.1"/>
    <property type="molecule type" value="Genomic_DNA"/>
</dbReference>
<comment type="subcellular location">
    <subcellularLocation>
        <location evidence="1">Cell membrane</location>
        <topology evidence="1">Multi-pass membrane protein</topology>
    </subcellularLocation>
</comment>
<dbReference type="Pfam" id="PF01032">
    <property type="entry name" value="FecCD"/>
    <property type="match status" value="1"/>
</dbReference>
<dbReference type="CDD" id="cd06550">
    <property type="entry name" value="TM_ABC_iron-siderophores_like"/>
    <property type="match status" value="1"/>
</dbReference>
<dbReference type="GO" id="GO:0005886">
    <property type="term" value="C:plasma membrane"/>
    <property type="evidence" value="ECO:0007669"/>
    <property type="project" value="UniProtKB-SubCell"/>
</dbReference>
<comment type="similarity">
    <text evidence="2">Belongs to the binding-protein-dependent transport system permease family. FecCD subfamily.</text>
</comment>
<dbReference type="Proteomes" id="UP000249522">
    <property type="component" value="Unassembled WGS sequence"/>
</dbReference>
<name>A0A2W1M0C3_9BACL</name>
<protein>
    <submittedName>
        <fullName evidence="9">Iron ABC transporter permease</fullName>
    </submittedName>
</protein>
<feature type="transmembrane region" description="Helical" evidence="8">
    <location>
        <begin position="153"/>
        <end position="177"/>
    </location>
</feature>
<feature type="transmembrane region" description="Helical" evidence="8">
    <location>
        <begin position="197"/>
        <end position="216"/>
    </location>
</feature>
<feature type="transmembrane region" description="Helical" evidence="8">
    <location>
        <begin position="285"/>
        <end position="303"/>
    </location>
</feature>
<feature type="transmembrane region" description="Helical" evidence="8">
    <location>
        <begin position="93"/>
        <end position="115"/>
    </location>
</feature>
<dbReference type="InterPro" id="IPR000522">
    <property type="entry name" value="ABC_transptr_permease_BtuC"/>
</dbReference>